<reference evidence="1 2" key="1">
    <citation type="journal article" date="2009" name="Stand. Genomic Sci.">
        <title>Complete genome sequence of Pirellula staleyi type strain (ATCC 27377).</title>
        <authorList>
            <person name="Clum A."/>
            <person name="Tindall B.J."/>
            <person name="Sikorski J."/>
            <person name="Ivanova N."/>
            <person name="Mavrommatis K."/>
            <person name="Lucas S."/>
            <person name="Glavina del Rio T."/>
            <person name="Nolan M."/>
            <person name="Chen F."/>
            <person name="Tice H."/>
            <person name="Pitluck S."/>
            <person name="Cheng J.F."/>
            <person name="Chertkov O."/>
            <person name="Brettin T."/>
            <person name="Han C."/>
            <person name="Detter J.C."/>
            <person name="Kuske C."/>
            <person name="Bruce D."/>
            <person name="Goodwin L."/>
            <person name="Ovchinikova G."/>
            <person name="Pati A."/>
            <person name="Mikhailova N."/>
            <person name="Chen A."/>
            <person name="Palaniappan K."/>
            <person name="Land M."/>
            <person name="Hauser L."/>
            <person name="Chang Y.J."/>
            <person name="Jeffries C.D."/>
            <person name="Chain P."/>
            <person name="Rohde M."/>
            <person name="Goker M."/>
            <person name="Bristow J."/>
            <person name="Eisen J.A."/>
            <person name="Markowitz V."/>
            <person name="Hugenholtz P."/>
            <person name="Kyrpides N.C."/>
            <person name="Klenk H.P."/>
            <person name="Lapidus A."/>
        </authorList>
    </citation>
    <scope>NUCLEOTIDE SEQUENCE [LARGE SCALE GENOMIC DNA]</scope>
    <source>
        <strain evidence="2">ATCC 27377 / DSM 6068 / ICPB 4128</strain>
    </source>
</reference>
<protein>
    <submittedName>
        <fullName evidence="1">Uncharacterized protein</fullName>
    </submittedName>
</protein>
<dbReference type="KEGG" id="psl:Psta_0451"/>
<name>D2R3A8_PIRSD</name>
<dbReference type="EMBL" id="CP001848">
    <property type="protein sequence ID" value="ADB15139.1"/>
    <property type="molecule type" value="Genomic_DNA"/>
</dbReference>
<dbReference type="AlphaFoldDB" id="D2R3A8"/>
<evidence type="ECO:0000313" key="1">
    <source>
        <dbReference type="EMBL" id="ADB15139.1"/>
    </source>
</evidence>
<organism evidence="1 2">
    <name type="scientific">Pirellula staleyi (strain ATCC 27377 / DSM 6068 / ICPB 4128)</name>
    <name type="common">Pirella staleyi</name>
    <dbReference type="NCBI Taxonomy" id="530564"/>
    <lineage>
        <taxon>Bacteria</taxon>
        <taxon>Pseudomonadati</taxon>
        <taxon>Planctomycetota</taxon>
        <taxon>Planctomycetia</taxon>
        <taxon>Pirellulales</taxon>
        <taxon>Pirellulaceae</taxon>
        <taxon>Pirellula</taxon>
    </lineage>
</organism>
<accession>D2R3A8</accession>
<gene>
    <name evidence="1" type="ordered locus">Psta_0451</name>
</gene>
<keyword evidence="2" id="KW-1185">Reference proteome</keyword>
<dbReference type="STRING" id="530564.Psta_0451"/>
<dbReference type="HOGENOM" id="CLU_1330918_0_0_0"/>
<evidence type="ECO:0000313" key="2">
    <source>
        <dbReference type="Proteomes" id="UP000001887"/>
    </source>
</evidence>
<dbReference type="Proteomes" id="UP000001887">
    <property type="component" value="Chromosome"/>
</dbReference>
<proteinExistence type="predicted"/>
<sequence>MDAPNTTDWIQAIATIVIPIVSVVLAQRVTTEHYRAIATMDLLRNIVLHCQQLKHEMLDMFQAKCACKKIRGLNEQNNNSKKRIIQGIKNGEASLNAHLEQAHEHEKSILMHIQIQDEIFASSFKRGRQIEAQIDTDILTLGFLLQTKGSKCGEALRKYLRFFISYTYTTACQEDFNDFQQEIHNRICAVVDEVTKLQKASIQDDS</sequence>